<dbReference type="EMBL" id="ML211911">
    <property type="protein sequence ID" value="TFK79862.1"/>
    <property type="molecule type" value="Genomic_DNA"/>
</dbReference>
<reference evidence="2 3" key="1">
    <citation type="journal article" date="2019" name="Nat. Ecol. Evol.">
        <title>Megaphylogeny resolves global patterns of mushroom evolution.</title>
        <authorList>
            <person name="Varga T."/>
            <person name="Krizsan K."/>
            <person name="Foldi C."/>
            <person name="Dima B."/>
            <person name="Sanchez-Garcia M."/>
            <person name="Sanchez-Ramirez S."/>
            <person name="Szollosi G.J."/>
            <person name="Szarkandi J.G."/>
            <person name="Papp V."/>
            <person name="Albert L."/>
            <person name="Andreopoulos W."/>
            <person name="Angelini C."/>
            <person name="Antonin V."/>
            <person name="Barry K.W."/>
            <person name="Bougher N.L."/>
            <person name="Buchanan P."/>
            <person name="Buyck B."/>
            <person name="Bense V."/>
            <person name="Catcheside P."/>
            <person name="Chovatia M."/>
            <person name="Cooper J."/>
            <person name="Damon W."/>
            <person name="Desjardin D."/>
            <person name="Finy P."/>
            <person name="Geml J."/>
            <person name="Haridas S."/>
            <person name="Hughes K."/>
            <person name="Justo A."/>
            <person name="Karasinski D."/>
            <person name="Kautmanova I."/>
            <person name="Kiss B."/>
            <person name="Kocsube S."/>
            <person name="Kotiranta H."/>
            <person name="LaButti K.M."/>
            <person name="Lechner B.E."/>
            <person name="Liimatainen K."/>
            <person name="Lipzen A."/>
            <person name="Lukacs Z."/>
            <person name="Mihaltcheva S."/>
            <person name="Morgado L.N."/>
            <person name="Niskanen T."/>
            <person name="Noordeloos M.E."/>
            <person name="Ohm R.A."/>
            <person name="Ortiz-Santana B."/>
            <person name="Ovrebo C."/>
            <person name="Racz N."/>
            <person name="Riley R."/>
            <person name="Savchenko A."/>
            <person name="Shiryaev A."/>
            <person name="Soop K."/>
            <person name="Spirin V."/>
            <person name="Szebenyi C."/>
            <person name="Tomsovsky M."/>
            <person name="Tulloss R.E."/>
            <person name="Uehling J."/>
            <person name="Grigoriev I.V."/>
            <person name="Vagvolgyi C."/>
            <person name="Papp T."/>
            <person name="Martin F.M."/>
            <person name="Miettinen O."/>
            <person name="Hibbett D.S."/>
            <person name="Nagy L.G."/>
        </authorList>
    </citation>
    <scope>NUCLEOTIDE SEQUENCE [LARGE SCALE GENOMIC DNA]</scope>
    <source>
        <strain evidence="2 3">HHB13444</strain>
    </source>
</reference>
<proteinExistence type="predicted"/>
<dbReference type="Proteomes" id="UP000308197">
    <property type="component" value="Unassembled WGS sequence"/>
</dbReference>
<accession>A0A5C3NS73</accession>
<feature type="compositionally biased region" description="Basic residues" evidence="1">
    <location>
        <begin position="122"/>
        <end position="134"/>
    </location>
</feature>
<evidence type="ECO:0000256" key="1">
    <source>
        <dbReference type="SAM" id="MobiDB-lite"/>
    </source>
</evidence>
<feature type="region of interest" description="Disordered" evidence="1">
    <location>
        <begin position="225"/>
        <end position="340"/>
    </location>
</feature>
<organism evidence="2 3">
    <name type="scientific">Polyporus arcularius HHB13444</name>
    <dbReference type="NCBI Taxonomy" id="1314778"/>
    <lineage>
        <taxon>Eukaryota</taxon>
        <taxon>Fungi</taxon>
        <taxon>Dikarya</taxon>
        <taxon>Basidiomycota</taxon>
        <taxon>Agaricomycotina</taxon>
        <taxon>Agaricomycetes</taxon>
        <taxon>Polyporales</taxon>
        <taxon>Polyporaceae</taxon>
        <taxon>Polyporus</taxon>
    </lineage>
</organism>
<feature type="region of interest" description="Disordered" evidence="1">
    <location>
        <begin position="96"/>
        <end position="140"/>
    </location>
</feature>
<evidence type="ECO:0000313" key="2">
    <source>
        <dbReference type="EMBL" id="TFK79862.1"/>
    </source>
</evidence>
<protein>
    <submittedName>
        <fullName evidence="2">Uncharacterized protein</fullName>
    </submittedName>
</protein>
<feature type="region of interest" description="Disordered" evidence="1">
    <location>
        <begin position="173"/>
        <end position="199"/>
    </location>
</feature>
<feature type="compositionally biased region" description="Low complexity" evidence="1">
    <location>
        <begin position="298"/>
        <end position="312"/>
    </location>
</feature>
<feature type="region of interest" description="Disordered" evidence="1">
    <location>
        <begin position="39"/>
        <end position="78"/>
    </location>
</feature>
<dbReference type="AlphaFoldDB" id="A0A5C3NS73"/>
<evidence type="ECO:0000313" key="3">
    <source>
        <dbReference type="Proteomes" id="UP000308197"/>
    </source>
</evidence>
<name>A0A5C3NS73_9APHY</name>
<gene>
    <name evidence="2" type="ORF">K466DRAFT_592163</name>
</gene>
<dbReference type="InParanoid" id="A0A5C3NS73"/>
<sequence>MQAATNVYLHALPPTFNTLDTRQRARLIRSTRKLGAVLGTTPQLVESDSPLSPAKTPTFSPGRDRKRRQGSVFEFPPPTAPFTYNYDSASSSSLALPRTSIDSHDSDASTHSLPTLPMPRSFARHVREKSRSKGKQTALPTPLVLRLNAVPLPPSDPRVQPATPDTAATLKTSATLTPSSLPLTPTTPGTPATPTVTETRRKRLAKLKRTLGENVPPELIMPFRSVRAQRPSPVDPPLAPQTMSPPARTALHPHSHHQERRPPMSMKARGTVPLVPGVRPREQRRRSVSVDFKHGGVSSASVFAPAPALAPKPKQRKEHSRSPSAFHMTSPRGERARTPELDLDLAVDQESEQEQERRRSSRVWVTGTGAWTGEWNRRDIREVQHQLRNLKIR</sequence>
<feature type="compositionally biased region" description="Polar residues" evidence="1">
    <location>
        <begin position="40"/>
        <end position="59"/>
    </location>
</feature>
<feature type="compositionally biased region" description="Low complexity" evidence="1">
    <location>
        <begin position="173"/>
        <end position="197"/>
    </location>
</feature>
<keyword evidence="3" id="KW-1185">Reference proteome</keyword>